<sequence>MERYIDLIDEHLRATFREMVTGQADWPLYIHGPVGAGKTRAALCLADLTISQVWTLDEVCGAIMQRRASDVFDLVESQPFVVLDEIGLRTGSATDLPLTALHRFLECREANNHSVGVYIGNVPPSDVANVFDDRIASRLLAGTQFELKGKDQRTAT</sequence>
<name>A0A0F9M0Y4_9ZZZZ</name>
<dbReference type="InterPro" id="IPR027417">
    <property type="entry name" value="P-loop_NTPase"/>
</dbReference>
<dbReference type="EMBL" id="LAZR01005516">
    <property type="protein sequence ID" value="KKM99278.1"/>
    <property type="molecule type" value="Genomic_DNA"/>
</dbReference>
<comment type="caution">
    <text evidence="1">The sequence shown here is derived from an EMBL/GenBank/DDBJ whole genome shotgun (WGS) entry which is preliminary data.</text>
</comment>
<dbReference type="AlphaFoldDB" id="A0A0F9M0Y4"/>
<dbReference type="SUPFAM" id="SSF52540">
    <property type="entry name" value="P-loop containing nucleoside triphosphate hydrolases"/>
    <property type="match status" value="1"/>
</dbReference>
<evidence type="ECO:0008006" key="2">
    <source>
        <dbReference type="Google" id="ProtNLM"/>
    </source>
</evidence>
<protein>
    <recommendedName>
        <fullName evidence="2">ATPase AAA-type core domain-containing protein</fullName>
    </recommendedName>
</protein>
<proteinExistence type="predicted"/>
<accession>A0A0F9M0Y4</accession>
<gene>
    <name evidence="1" type="ORF">LCGC14_1149530</name>
</gene>
<organism evidence="1">
    <name type="scientific">marine sediment metagenome</name>
    <dbReference type="NCBI Taxonomy" id="412755"/>
    <lineage>
        <taxon>unclassified sequences</taxon>
        <taxon>metagenomes</taxon>
        <taxon>ecological metagenomes</taxon>
    </lineage>
</organism>
<dbReference type="Gene3D" id="3.40.50.300">
    <property type="entry name" value="P-loop containing nucleotide triphosphate hydrolases"/>
    <property type="match status" value="1"/>
</dbReference>
<evidence type="ECO:0000313" key="1">
    <source>
        <dbReference type="EMBL" id="KKM99278.1"/>
    </source>
</evidence>
<reference evidence="1" key="1">
    <citation type="journal article" date="2015" name="Nature">
        <title>Complex archaea that bridge the gap between prokaryotes and eukaryotes.</title>
        <authorList>
            <person name="Spang A."/>
            <person name="Saw J.H."/>
            <person name="Jorgensen S.L."/>
            <person name="Zaremba-Niedzwiedzka K."/>
            <person name="Martijn J."/>
            <person name="Lind A.E."/>
            <person name="van Eijk R."/>
            <person name="Schleper C."/>
            <person name="Guy L."/>
            <person name="Ettema T.J."/>
        </authorList>
    </citation>
    <scope>NUCLEOTIDE SEQUENCE</scope>
</reference>